<feature type="compositionally biased region" description="Basic and acidic residues" evidence="1">
    <location>
        <begin position="203"/>
        <end position="213"/>
    </location>
</feature>
<dbReference type="AlphaFoldDB" id="A0A2V5H2D9"/>
<dbReference type="OMA" id="ANIMNPI"/>
<protein>
    <submittedName>
        <fullName evidence="2">Uncharacterized protein</fullName>
    </submittedName>
</protein>
<dbReference type="Proteomes" id="UP000249829">
    <property type="component" value="Unassembled WGS sequence"/>
</dbReference>
<accession>A0A2V5H2D9</accession>
<sequence>MSNIMNPIDDPSYNVDATEEAFGTNSMESNHSAGSLGHANASRNPYNSSSQPMAFDKPQAGSMDGVHPMAGTINSYNAFGASTARPSSQEMSNTNTASANATFGPKTGQGFQENIPHHSAPHGTISPSTNLTSGATQSTSTNRMPSPTSPLGSLAEDADTARATANRGSVQAAQYSTGPSAEINDGGRRTSDQLSPSKKHHLEHMSRNTDSPRAEPNGSSTQAGQLGYHKPVPDDGTAGLKSGNSASRGSHSGTESQKHDATGDAANASAGNKKDRMEGTLDSDINGEKVNGIAGVIPISGNAGPTTTKTFDPHATVGGGSRHNIDTRSSTAAEPGIGKIEPSQDNRAHSSDIAGSSYNTRGNGSVQSKTEPLDSQSPGKTSAGMTSGLEGSASLGSQRVA</sequence>
<feature type="compositionally biased region" description="Polar residues" evidence="1">
    <location>
        <begin position="166"/>
        <end position="179"/>
    </location>
</feature>
<dbReference type="EMBL" id="KZ825152">
    <property type="protein sequence ID" value="PYI17761.1"/>
    <property type="molecule type" value="Genomic_DNA"/>
</dbReference>
<evidence type="ECO:0000313" key="3">
    <source>
        <dbReference type="Proteomes" id="UP000249829"/>
    </source>
</evidence>
<evidence type="ECO:0000313" key="2">
    <source>
        <dbReference type="EMBL" id="PYI17761.1"/>
    </source>
</evidence>
<gene>
    <name evidence="2" type="ORF">BO99DRAFT_404063</name>
</gene>
<reference evidence="2 3" key="1">
    <citation type="submission" date="2018-02" db="EMBL/GenBank/DDBJ databases">
        <title>The genomes of Aspergillus section Nigri reveals drivers in fungal speciation.</title>
        <authorList>
            <consortium name="DOE Joint Genome Institute"/>
            <person name="Vesth T.C."/>
            <person name="Nybo J."/>
            <person name="Theobald S."/>
            <person name="Brandl J."/>
            <person name="Frisvad J.C."/>
            <person name="Nielsen K.F."/>
            <person name="Lyhne E.K."/>
            <person name="Kogle M.E."/>
            <person name="Kuo A."/>
            <person name="Riley R."/>
            <person name="Clum A."/>
            <person name="Nolan M."/>
            <person name="Lipzen A."/>
            <person name="Salamov A."/>
            <person name="Henrissat B."/>
            <person name="Wiebenga A."/>
            <person name="De vries R.P."/>
            <person name="Grigoriev I.V."/>
            <person name="Mortensen U.H."/>
            <person name="Andersen M.R."/>
            <person name="Baker S.E."/>
        </authorList>
    </citation>
    <scope>NUCLEOTIDE SEQUENCE [LARGE SCALE GENOMIC DNA]</scope>
    <source>
        <strain evidence="2 3">CBS 115571</strain>
    </source>
</reference>
<feature type="region of interest" description="Disordered" evidence="1">
    <location>
        <begin position="80"/>
        <end position="401"/>
    </location>
</feature>
<organism evidence="2 3">
    <name type="scientific">Aspergillus violaceofuscus (strain CBS 115571)</name>
    <dbReference type="NCBI Taxonomy" id="1450538"/>
    <lineage>
        <taxon>Eukaryota</taxon>
        <taxon>Fungi</taxon>
        <taxon>Dikarya</taxon>
        <taxon>Ascomycota</taxon>
        <taxon>Pezizomycotina</taxon>
        <taxon>Eurotiomycetes</taxon>
        <taxon>Eurotiomycetidae</taxon>
        <taxon>Eurotiales</taxon>
        <taxon>Aspergillaceae</taxon>
        <taxon>Aspergillus</taxon>
    </lineage>
</organism>
<feature type="compositionally biased region" description="Polar residues" evidence="1">
    <location>
        <begin position="242"/>
        <end position="255"/>
    </location>
</feature>
<feature type="compositionally biased region" description="Polar residues" evidence="1">
    <location>
        <begin position="23"/>
        <end position="33"/>
    </location>
</feature>
<evidence type="ECO:0000256" key="1">
    <source>
        <dbReference type="SAM" id="MobiDB-lite"/>
    </source>
</evidence>
<feature type="compositionally biased region" description="Polar residues" evidence="1">
    <location>
        <begin position="125"/>
        <end position="151"/>
    </location>
</feature>
<feature type="compositionally biased region" description="Polar residues" evidence="1">
    <location>
        <begin position="41"/>
        <end position="52"/>
    </location>
</feature>
<proteinExistence type="predicted"/>
<feature type="compositionally biased region" description="Polar residues" evidence="1">
    <location>
        <begin position="353"/>
        <end position="385"/>
    </location>
</feature>
<feature type="compositionally biased region" description="Polar residues" evidence="1">
    <location>
        <begin position="84"/>
        <end position="101"/>
    </location>
</feature>
<name>A0A2V5H2D9_ASPV1</name>
<feature type="region of interest" description="Disordered" evidence="1">
    <location>
        <begin position="1"/>
        <end position="68"/>
    </location>
</feature>
<keyword evidence="3" id="KW-1185">Reference proteome</keyword>